<evidence type="ECO:0000259" key="1">
    <source>
        <dbReference type="Pfam" id="PF00651"/>
    </source>
</evidence>
<accession>A0A4Y2HNT4</accession>
<dbReference type="InterPro" id="IPR011333">
    <property type="entry name" value="SKP1/BTB/POZ_sf"/>
</dbReference>
<dbReference type="SUPFAM" id="SSF54695">
    <property type="entry name" value="POZ domain"/>
    <property type="match status" value="1"/>
</dbReference>
<organism evidence="2 3">
    <name type="scientific">Araneus ventricosus</name>
    <name type="common">Orbweaver spider</name>
    <name type="synonym">Epeira ventricosa</name>
    <dbReference type="NCBI Taxonomy" id="182803"/>
    <lineage>
        <taxon>Eukaryota</taxon>
        <taxon>Metazoa</taxon>
        <taxon>Ecdysozoa</taxon>
        <taxon>Arthropoda</taxon>
        <taxon>Chelicerata</taxon>
        <taxon>Arachnida</taxon>
        <taxon>Araneae</taxon>
        <taxon>Araneomorphae</taxon>
        <taxon>Entelegynae</taxon>
        <taxon>Araneoidea</taxon>
        <taxon>Araneidae</taxon>
        <taxon>Araneus</taxon>
    </lineage>
</organism>
<dbReference type="InterPro" id="IPR000210">
    <property type="entry name" value="BTB/POZ_dom"/>
</dbReference>
<proteinExistence type="predicted"/>
<name>A0A4Y2HNT4_ARAVE</name>
<dbReference type="Proteomes" id="UP000499080">
    <property type="component" value="Unassembled WGS sequence"/>
</dbReference>
<dbReference type="Gene3D" id="3.30.710.10">
    <property type="entry name" value="Potassium Channel Kv1.1, Chain A"/>
    <property type="match status" value="1"/>
</dbReference>
<dbReference type="AlphaFoldDB" id="A0A4Y2HNT4"/>
<dbReference type="Pfam" id="PF00651">
    <property type="entry name" value="BTB"/>
    <property type="match status" value="1"/>
</dbReference>
<comment type="caution">
    <text evidence="2">The sequence shown here is derived from an EMBL/GenBank/DDBJ whole genome shotgun (WGS) entry which is preliminary data.</text>
</comment>
<protein>
    <recommendedName>
        <fullName evidence="1">BTB domain-containing protein</fullName>
    </recommendedName>
</protein>
<dbReference type="SUPFAM" id="SSF49599">
    <property type="entry name" value="TRAF domain-like"/>
    <property type="match status" value="1"/>
</dbReference>
<reference evidence="2 3" key="1">
    <citation type="journal article" date="2019" name="Sci. Rep.">
        <title>Orb-weaving spider Araneus ventricosus genome elucidates the spidroin gene catalogue.</title>
        <authorList>
            <person name="Kono N."/>
            <person name="Nakamura H."/>
            <person name="Ohtoshi R."/>
            <person name="Moran D.A.P."/>
            <person name="Shinohara A."/>
            <person name="Yoshida Y."/>
            <person name="Fujiwara M."/>
            <person name="Mori M."/>
            <person name="Tomita M."/>
            <person name="Arakawa K."/>
        </authorList>
    </citation>
    <scope>NUCLEOTIDE SEQUENCE [LARGE SCALE GENOMIC DNA]</scope>
</reference>
<feature type="domain" description="BTB" evidence="1">
    <location>
        <begin position="234"/>
        <end position="312"/>
    </location>
</feature>
<gene>
    <name evidence="2" type="ORF">AVEN_211286_1</name>
</gene>
<sequence>MTLRHHNQNFYFRFSVSVYPNGVNKETEGWLVVLADVKIPENEPRPRDYGILSYLVSVIDIEGNSRFPRSFVEIPSEKDDRYLKYLERSLILNRKDEFLTKSKLTVRCDIHFYFDTVSEELAQGSLEDFLRPVPKESHYRGEPKLALMCDVFNQDLRDAFELFDFTHQILNFSPSLELRRRFGFNGFLNMSSCDSSDSEEDMTDILEHVWIFDTQTVRFLISLEEGQDGLGARLLKASPVIERMVNAPMKERLEKRIQFPGVTSRTFQIVLFFLEKGRLPASPNRDFLGVYEFSHSYEMEELQRKCAEKMVKSVEFSTEELKRAADDYSDEYLTELLALRRNVCENLEQQRFRIYEKLNSDCYI</sequence>
<dbReference type="OrthoDB" id="6420138at2759"/>
<dbReference type="EMBL" id="BGPR01002053">
    <property type="protein sequence ID" value="GBM66932.1"/>
    <property type="molecule type" value="Genomic_DNA"/>
</dbReference>
<evidence type="ECO:0000313" key="3">
    <source>
        <dbReference type="Proteomes" id="UP000499080"/>
    </source>
</evidence>
<evidence type="ECO:0000313" key="2">
    <source>
        <dbReference type="EMBL" id="GBM66932.1"/>
    </source>
</evidence>
<keyword evidence="3" id="KW-1185">Reference proteome</keyword>